<reference evidence="2 3" key="1">
    <citation type="submission" date="2018-03" db="EMBL/GenBank/DDBJ databases">
        <title>Whole genome sequencing of Histamine producing bacteria.</title>
        <authorList>
            <person name="Butler K."/>
        </authorList>
    </citation>
    <scope>NUCLEOTIDE SEQUENCE [LARGE SCALE GENOMIC DNA]</scope>
    <source>
        <strain evidence="2 3">BS2</strain>
    </source>
</reference>
<feature type="domain" description="PPM-type phosphatase" evidence="1">
    <location>
        <begin position="11"/>
        <end position="209"/>
    </location>
</feature>
<evidence type="ECO:0000313" key="3">
    <source>
        <dbReference type="Proteomes" id="UP000240254"/>
    </source>
</evidence>
<protein>
    <submittedName>
        <fullName evidence="2">Protein phosphatase 2C domain-containing protein</fullName>
    </submittedName>
</protein>
<dbReference type="OrthoDB" id="9816099at2"/>
<dbReference type="Proteomes" id="UP000240254">
    <property type="component" value="Unassembled WGS sequence"/>
</dbReference>
<dbReference type="InterPro" id="IPR001932">
    <property type="entry name" value="PPM-type_phosphatase-like_dom"/>
</dbReference>
<dbReference type="EMBL" id="PYMK01000016">
    <property type="protein sequence ID" value="PSU27875.1"/>
    <property type="molecule type" value="Genomic_DNA"/>
</dbReference>
<dbReference type="Gene3D" id="3.60.40.10">
    <property type="entry name" value="PPM-type phosphatase domain"/>
    <property type="match status" value="1"/>
</dbReference>
<proteinExistence type="predicted"/>
<name>A0A2T3IHQ5_9GAMM</name>
<dbReference type="RefSeq" id="WP_065176678.1">
    <property type="nucleotide sequence ID" value="NZ_LZFA01000024.1"/>
</dbReference>
<dbReference type="SUPFAM" id="SSF81606">
    <property type="entry name" value="PP2C-like"/>
    <property type="match status" value="1"/>
</dbReference>
<evidence type="ECO:0000259" key="1">
    <source>
        <dbReference type="Pfam" id="PF13672"/>
    </source>
</evidence>
<sequence length="230" mass="25272">MKISISKTSVIGPAHSDLKIPNQDAVKFRKSNGRWAVAVADGMGSRDSSHIGSKLATHLAVEFCLVRREDISNKELITNIYTKWLGELKTKNIEPNDAVTTLMVAWGNSKGEYRFIQLGDGAVCSCTINHSVSVDDLFSNETTGLGLSKKFSDWRVGSGRLNRTNCGLILMTDGISEDIEDHLGFCGELVKRAQSVSPRAIKKNLKGLLHNWPTPHHTDDKTIAVVLINE</sequence>
<gene>
    <name evidence="2" type="ORF">CTM88_14280</name>
</gene>
<accession>A0A2T3IHQ5</accession>
<dbReference type="AlphaFoldDB" id="A0A2T3IHQ5"/>
<organism evidence="2 3">
    <name type="scientific">Photobacterium aquimaris</name>
    <dbReference type="NCBI Taxonomy" id="512643"/>
    <lineage>
        <taxon>Bacteria</taxon>
        <taxon>Pseudomonadati</taxon>
        <taxon>Pseudomonadota</taxon>
        <taxon>Gammaproteobacteria</taxon>
        <taxon>Vibrionales</taxon>
        <taxon>Vibrionaceae</taxon>
        <taxon>Photobacterium</taxon>
    </lineage>
</organism>
<evidence type="ECO:0000313" key="2">
    <source>
        <dbReference type="EMBL" id="PSU27875.1"/>
    </source>
</evidence>
<dbReference type="InterPro" id="IPR036457">
    <property type="entry name" value="PPM-type-like_dom_sf"/>
</dbReference>
<dbReference type="Pfam" id="PF13672">
    <property type="entry name" value="PP2C_2"/>
    <property type="match status" value="1"/>
</dbReference>
<comment type="caution">
    <text evidence="2">The sequence shown here is derived from an EMBL/GenBank/DDBJ whole genome shotgun (WGS) entry which is preliminary data.</text>
</comment>